<sequence length="224" mass="24691">MVDLGFDNPGDPVPDSAELSEDQLLSRTYLRLLEGVRPGPDWWRYALETVPGTLEVVVFDYPELVTILNDEQVAWYGHERLCAAGLANLAREEPDVELIGAVHCLTGSVHTASTALVLPDMIARACGETEFPDGVLVSMPERTVLLYHVLRDESVHDAIQAMAAMTVGAFDDGHKPVSRHLYWWDRGRFTSITSFEPDGTVNVHIDGGFADVFERVCDVPVGRG</sequence>
<name>A0ABV9RVB0_9PSEU</name>
<comment type="caution">
    <text evidence="1">The sequence shown here is derived from an EMBL/GenBank/DDBJ whole genome shotgun (WGS) entry which is preliminary data.</text>
</comment>
<keyword evidence="2" id="KW-1185">Reference proteome</keyword>
<accession>A0ABV9RVB0</accession>
<dbReference type="EMBL" id="JBHSIS010000003">
    <property type="protein sequence ID" value="MFC4853260.1"/>
    <property type="molecule type" value="Genomic_DNA"/>
</dbReference>
<evidence type="ECO:0000313" key="2">
    <source>
        <dbReference type="Proteomes" id="UP001595859"/>
    </source>
</evidence>
<dbReference type="RefSeq" id="WP_378055231.1">
    <property type="nucleotide sequence ID" value="NZ_JBHSIS010000003.1"/>
</dbReference>
<reference evidence="2" key="1">
    <citation type="journal article" date="2019" name="Int. J. Syst. Evol. Microbiol.">
        <title>The Global Catalogue of Microorganisms (GCM) 10K type strain sequencing project: providing services to taxonomists for standard genome sequencing and annotation.</title>
        <authorList>
            <consortium name="The Broad Institute Genomics Platform"/>
            <consortium name="The Broad Institute Genome Sequencing Center for Infectious Disease"/>
            <person name="Wu L."/>
            <person name="Ma J."/>
        </authorList>
    </citation>
    <scope>NUCLEOTIDE SEQUENCE [LARGE SCALE GENOMIC DNA]</scope>
    <source>
        <strain evidence="2">ZS-22-S1</strain>
    </source>
</reference>
<evidence type="ECO:0000313" key="1">
    <source>
        <dbReference type="EMBL" id="MFC4853260.1"/>
    </source>
</evidence>
<protein>
    <submittedName>
        <fullName evidence="1">Uncharacterized protein</fullName>
    </submittedName>
</protein>
<dbReference type="Proteomes" id="UP001595859">
    <property type="component" value="Unassembled WGS sequence"/>
</dbReference>
<proteinExistence type="predicted"/>
<gene>
    <name evidence="1" type="ORF">ACFPCV_07080</name>
</gene>
<organism evidence="1 2">
    <name type="scientific">Actinophytocola glycyrrhizae</name>
    <dbReference type="NCBI Taxonomy" id="2044873"/>
    <lineage>
        <taxon>Bacteria</taxon>
        <taxon>Bacillati</taxon>
        <taxon>Actinomycetota</taxon>
        <taxon>Actinomycetes</taxon>
        <taxon>Pseudonocardiales</taxon>
        <taxon>Pseudonocardiaceae</taxon>
    </lineage>
</organism>